<proteinExistence type="predicted"/>
<feature type="domain" description="F-box" evidence="1">
    <location>
        <begin position="44"/>
        <end position="94"/>
    </location>
</feature>
<sequence length="234" mass="26228">MPTGAAAAAIPHSSRTLAPKSGRRRVHPCQRSRYPCTALMASGEDSISGLPDELLHAILFRVRSSGDAVRTSVLSRRWRHILVRPLPELVFEEVYFVPVPEPAPPPRLESFLDNVDAALAACDAPVIKGLRIVWRWCAPWSTAAASRFPTGRVEPWLRFASERVVDDLRLEMSPRTVDGEEPVLELPLCEWVKKIDLGFREKWRIRLPSAGLFRALADLTIRFGRMDGSELTTI</sequence>
<dbReference type="Proteomes" id="UP000636709">
    <property type="component" value="Unassembled WGS sequence"/>
</dbReference>
<evidence type="ECO:0000313" key="3">
    <source>
        <dbReference type="Proteomes" id="UP000636709"/>
    </source>
</evidence>
<dbReference type="AlphaFoldDB" id="A0A835E7J4"/>
<evidence type="ECO:0000259" key="1">
    <source>
        <dbReference type="PROSITE" id="PS50181"/>
    </source>
</evidence>
<keyword evidence="3" id="KW-1185">Reference proteome</keyword>
<dbReference type="SUPFAM" id="SSF81383">
    <property type="entry name" value="F-box domain"/>
    <property type="match status" value="1"/>
</dbReference>
<protein>
    <recommendedName>
        <fullName evidence="1">F-box domain-containing protein</fullName>
    </recommendedName>
</protein>
<dbReference type="PROSITE" id="PS50181">
    <property type="entry name" value="FBOX"/>
    <property type="match status" value="1"/>
</dbReference>
<gene>
    <name evidence="2" type="ORF">HU200_048649</name>
</gene>
<evidence type="ECO:0000313" key="2">
    <source>
        <dbReference type="EMBL" id="KAF8673564.1"/>
    </source>
</evidence>
<reference evidence="2" key="1">
    <citation type="submission" date="2020-07" db="EMBL/GenBank/DDBJ databases">
        <title>Genome sequence and genetic diversity analysis of an under-domesticated orphan crop, white fonio (Digitaria exilis).</title>
        <authorList>
            <person name="Bennetzen J.L."/>
            <person name="Chen S."/>
            <person name="Ma X."/>
            <person name="Wang X."/>
            <person name="Yssel A.E.J."/>
            <person name="Chaluvadi S.R."/>
            <person name="Johnson M."/>
            <person name="Gangashetty P."/>
            <person name="Hamidou F."/>
            <person name="Sanogo M.D."/>
            <person name="Zwaenepoel A."/>
            <person name="Wallace J."/>
            <person name="Van De Peer Y."/>
            <person name="Van Deynze A."/>
        </authorList>
    </citation>
    <scope>NUCLEOTIDE SEQUENCE</scope>
    <source>
        <tissue evidence="2">Leaves</tissue>
    </source>
</reference>
<name>A0A835E7J4_9POAL</name>
<dbReference type="InterPro" id="IPR055312">
    <property type="entry name" value="FBL15-like"/>
</dbReference>
<dbReference type="OrthoDB" id="1041001at2759"/>
<organism evidence="2 3">
    <name type="scientific">Digitaria exilis</name>
    <dbReference type="NCBI Taxonomy" id="1010633"/>
    <lineage>
        <taxon>Eukaryota</taxon>
        <taxon>Viridiplantae</taxon>
        <taxon>Streptophyta</taxon>
        <taxon>Embryophyta</taxon>
        <taxon>Tracheophyta</taxon>
        <taxon>Spermatophyta</taxon>
        <taxon>Magnoliopsida</taxon>
        <taxon>Liliopsida</taxon>
        <taxon>Poales</taxon>
        <taxon>Poaceae</taxon>
        <taxon>PACMAD clade</taxon>
        <taxon>Panicoideae</taxon>
        <taxon>Panicodae</taxon>
        <taxon>Paniceae</taxon>
        <taxon>Anthephorinae</taxon>
        <taxon>Digitaria</taxon>
    </lineage>
</organism>
<accession>A0A835E7J4</accession>
<dbReference type="EMBL" id="JACEFO010002205">
    <property type="protein sequence ID" value="KAF8673564.1"/>
    <property type="molecule type" value="Genomic_DNA"/>
</dbReference>
<dbReference type="PANTHER" id="PTHR34709">
    <property type="entry name" value="OS10G0396666 PROTEIN"/>
    <property type="match status" value="1"/>
</dbReference>
<comment type="caution">
    <text evidence="2">The sequence shown here is derived from an EMBL/GenBank/DDBJ whole genome shotgun (WGS) entry which is preliminary data.</text>
</comment>
<dbReference type="InterPro" id="IPR036047">
    <property type="entry name" value="F-box-like_dom_sf"/>
</dbReference>
<dbReference type="InterPro" id="IPR001810">
    <property type="entry name" value="F-box_dom"/>
</dbReference>
<dbReference type="PANTHER" id="PTHR34709:SF68">
    <property type="entry name" value="OS07G0550432 PROTEIN"/>
    <property type="match status" value="1"/>
</dbReference>